<keyword evidence="3 5" id="KW-0408">Iron</keyword>
<feature type="binding site" evidence="5">
    <location>
        <position position="224"/>
    </location>
    <ligand>
        <name>(2E)-4-hydroxy-3-methylbut-2-enyl diphosphate</name>
        <dbReference type="ChEBI" id="CHEBI:128753"/>
    </ligand>
</feature>
<dbReference type="UniPathway" id="UPA00056">
    <property type="reaction ID" value="UER00097"/>
</dbReference>
<feature type="binding site" evidence="5">
    <location>
        <position position="347"/>
    </location>
    <ligand>
        <name>(2E)-4-hydroxy-3-methylbut-2-enyl diphosphate</name>
        <dbReference type="ChEBI" id="CHEBI:128753"/>
    </ligand>
</feature>
<feature type="binding site" evidence="5">
    <location>
        <position position="449"/>
    </location>
    <ligand>
        <name>dimethylallyl diphosphate</name>
        <dbReference type="ChEBI" id="CHEBI:57623"/>
    </ligand>
</feature>
<dbReference type="NCBIfam" id="TIGR00216">
    <property type="entry name" value="ispH_lytB"/>
    <property type="match status" value="1"/>
</dbReference>
<dbReference type="EC" id="1.17.7.4" evidence="5"/>
<dbReference type="GO" id="GO:0046872">
    <property type="term" value="F:metal ion binding"/>
    <property type="evidence" value="ECO:0007669"/>
    <property type="project" value="UniProtKB-KW"/>
</dbReference>
<feature type="binding site" evidence="5">
    <location>
        <position position="307"/>
    </location>
    <ligand>
        <name>isopentenyl diphosphate</name>
        <dbReference type="ChEBI" id="CHEBI:128769"/>
    </ligand>
</feature>
<feature type="binding site" evidence="5">
    <location>
        <position position="406"/>
    </location>
    <ligand>
        <name>(2E)-4-hydroxy-3-methylbut-2-enyl diphosphate</name>
        <dbReference type="ChEBI" id="CHEBI:128753"/>
    </ligand>
</feature>
<dbReference type="NCBIfam" id="NF002190">
    <property type="entry name" value="PRK01045.1-4"/>
    <property type="match status" value="1"/>
</dbReference>
<feature type="binding site" evidence="5">
    <location>
        <position position="406"/>
    </location>
    <ligand>
        <name>isopentenyl diphosphate</name>
        <dbReference type="ChEBI" id="CHEBI:128769"/>
    </ligand>
</feature>
<comment type="cofactor">
    <cofactor evidence="5">
        <name>[4Fe-4S] cluster</name>
        <dbReference type="ChEBI" id="CHEBI:49883"/>
    </cofactor>
    <text evidence="5">Binds 1 [4Fe-4S] cluster per subunit.</text>
</comment>
<keyword evidence="5" id="KW-0414">Isoprene biosynthesis</keyword>
<dbReference type="UniPathway" id="UPA00059">
    <property type="reaction ID" value="UER00105"/>
</dbReference>
<dbReference type="Pfam" id="PF02401">
    <property type="entry name" value="LYTB"/>
    <property type="match status" value="1"/>
</dbReference>
<dbReference type="Gene3D" id="3.40.50.1580">
    <property type="entry name" value="Nucleoside phosphorylase domain"/>
    <property type="match status" value="1"/>
</dbReference>
<feature type="binding site" evidence="5">
    <location>
        <position position="407"/>
    </location>
    <ligand>
        <name>isopentenyl diphosphate</name>
        <dbReference type="ChEBI" id="CHEBI:128769"/>
    </ligand>
</feature>
<dbReference type="GO" id="GO:0051539">
    <property type="term" value="F:4 iron, 4 sulfur cluster binding"/>
    <property type="evidence" value="ECO:0007669"/>
    <property type="project" value="UniProtKB-UniRule"/>
</dbReference>
<evidence type="ECO:0000313" key="8">
    <source>
        <dbReference type="Proteomes" id="UP000199137"/>
    </source>
</evidence>
<feature type="binding site" evidence="5">
    <location>
        <position position="224"/>
    </location>
    <ligand>
        <name>isopentenyl diphosphate</name>
        <dbReference type="ChEBI" id="CHEBI:128769"/>
    </ligand>
</feature>
<dbReference type="SUPFAM" id="SSF53167">
    <property type="entry name" value="Purine and uridine phosphorylases"/>
    <property type="match status" value="1"/>
</dbReference>
<name>A0A1I6A1Q5_9PSEU</name>
<dbReference type="OrthoDB" id="9804068at2"/>
<accession>A0A1I6A1Q5</accession>
<dbReference type="InterPro" id="IPR035994">
    <property type="entry name" value="Nucleoside_phosphorylase_sf"/>
</dbReference>
<dbReference type="HAMAP" id="MF_00191">
    <property type="entry name" value="IspH"/>
    <property type="match status" value="1"/>
</dbReference>
<evidence type="ECO:0000256" key="4">
    <source>
        <dbReference type="ARBA" id="ARBA00023014"/>
    </source>
</evidence>
<dbReference type="PANTHER" id="PTHR30426:SF0">
    <property type="entry name" value="4-HYDROXY-3-METHYLBUT-2-ENYL DIPHOSPHATE REDUCTASE"/>
    <property type="match status" value="1"/>
</dbReference>
<feature type="binding site" evidence="5">
    <location>
        <position position="405"/>
    </location>
    <ligand>
        <name>isopentenyl diphosphate</name>
        <dbReference type="ChEBI" id="CHEBI:128769"/>
    </ligand>
</feature>
<comment type="similarity">
    <text evidence="5">Belongs to the IspH family.</text>
</comment>
<feature type="domain" description="Nucleoside phosphorylase" evidence="6">
    <location>
        <begin position="24"/>
        <end position="153"/>
    </location>
</feature>
<evidence type="ECO:0000256" key="3">
    <source>
        <dbReference type="ARBA" id="ARBA00023004"/>
    </source>
</evidence>
<dbReference type="GO" id="GO:0009116">
    <property type="term" value="P:nucleoside metabolic process"/>
    <property type="evidence" value="ECO:0007669"/>
    <property type="project" value="InterPro"/>
</dbReference>
<keyword evidence="4 5" id="KW-0411">Iron-sulfur</keyword>
<dbReference type="Gene3D" id="3.40.1010.20">
    <property type="entry name" value="4-hydroxy-3-methylbut-2-enyl diphosphate reductase, catalytic domain"/>
    <property type="match status" value="2"/>
</dbReference>
<comment type="catalytic activity">
    <reaction evidence="5">
        <text>dimethylallyl diphosphate + 2 oxidized [2Fe-2S]-[ferredoxin] + H2O = (2E)-4-hydroxy-3-methylbut-2-enyl diphosphate + 2 reduced [2Fe-2S]-[ferredoxin] + 2 H(+)</text>
        <dbReference type="Rhea" id="RHEA:24825"/>
        <dbReference type="Rhea" id="RHEA-COMP:10000"/>
        <dbReference type="Rhea" id="RHEA-COMP:10001"/>
        <dbReference type="ChEBI" id="CHEBI:15377"/>
        <dbReference type="ChEBI" id="CHEBI:15378"/>
        <dbReference type="ChEBI" id="CHEBI:33737"/>
        <dbReference type="ChEBI" id="CHEBI:33738"/>
        <dbReference type="ChEBI" id="CHEBI:57623"/>
        <dbReference type="ChEBI" id="CHEBI:128753"/>
        <dbReference type="EC" id="1.17.7.4"/>
    </reaction>
</comment>
<dbReference type="Proteomes" id="UP000199137">
    <property type="component" value="Unassembled WGS sequence"/>
</dbReference>
<dbReference type="GO" id="GO:0051745">
    <property type="term" value="F:4-hydroxy-3-methylbut-2-enyl diphosphate reductase activity"/>
    <property type="evidence" value="ECO:0007669"/>
    <property type="project" value="UniProtKB-UniRule"/>
</dbReference>
<feature type="binding site" evidence="5">
    <location>
        <position position="257"/>
    </location>
    <ligand>
        <name>dimethylallyl diphosphate</name>
        <dbReference type="ChEBI" id="CHEBI:57623"/>
    </ligand>
</feature>
<comment type="function">
    <text evidence="5">Catalyzes the conversion of 1-hydroxy-2-methyl-2-(E)-butenyl 4-diphosphate (HMBPP) into a mixture of isopentenyl diphosphate (IPP) and dimethylallyl diphosphate (DMAPP). Acts in the terminal step of the DOXP/MEP pathway for isoprenoid precursor biosynthesis.</text>
</comment>
<feature type="active site" description="Proton donor" evidence="5">
    <location>
        <position position="309"/>
    </location>
</feature>
<evidence type="ECO:0000256" key="5">
    <source>
        <dbReference type="HAMAP-Rule" id="MF_00191"/>
    </source>
</evidence>
<feature type="binding site" evidence="5">
    <location>
        <position position="405"/>
    </location>
    <ligand>
        <name>dimethylallyl diphosphate</name>
        <dbReference type="ChEBI" id="CHEBI:57623"/>
    </ligand>
</feature>
<organism evidence="7 8">
    <name type="scientific">Amycolatopsis rubida</name>
    <dbReference type="NCBI Taxonomy" id="112413"/>
    <lineage>
        <taxon>Bacteria</taxon>
        <taxon>Bacillati</taxon>
        <taxon>Actinomycetota</taxon>
        <taxon>Actinomycetes</taxon>
        <taxon>Pseudonocardiales</taxon>
        <taxon>Pseudonocardiaceae</taxon>
        <taxon>Amycolatopsis</taxon>
    </lineage>
</organism>
<dbReference type="EMBL" id="FOWC01000017">
    <property type="protein sequence ID" value="SFQ62523.1"/>
    <property type="molecule type" value="Genomic_DNA"/>
</dbReference>
<dbReference type="GO" id="GO:0050992">
    <property type="term" value="P:dimethylallyl diphosphate biosynthetic process"/>
    <property type="evidence" value="ECO:0007669"/>
    <property type="project" value="UniProtKB-UniRule"/>
</dbReference>
<feature type="binding site" evidence="5">
    <location>
        <position position="449"/>
    </location>
    <ligand>
        <name>(2E)-4-hydroxy-3-methylbut-2-enyl diphosphate</name>
        <dbReference type="ChEBI" id="CHEBI:128753"/>
    </ligand>
</feature>
<evidence type="ECO:0000256" key="1">
    <source>
        <dbReference type="ARBA" id="ARBA00022485"/>
    </source>
</evidence>
<keyword evidence="1 5" id="KW-0004">4Fe-4S</keyword>
<feature type="binding site" evidence="5">
    <location>
        <position position="307"/>
    </location>
    <ligand>
        <name>dimethylallyl diphosphate</name>
        <dbReference type="ChEBI" id="CHEBI:57623"/>
    </ligand>
</feature>
<feature type="binding site" evidence="5">
    <location>
        <position position="224"/>
    </location>
    <ligand>
        <name>dimethylallyl diphosphate</name>
        <dbReference type="ChEBI" id="CHEBI:57623"/>
    </ligand>
</feature>
<feature type="binding site" evidence="5">
    <location>
        <position position="405"/>
    </location>
    <ligand>
        <name>(2E)-4-hydroxy-3-methylbut-2-enyl diphosphate</name>
        <dbReference type="ChEBI" id="CHEBI:128753"/>
    </ligand>
</feature>
<dbReference type="InterPro" id="IPR003451">
    <property type="entry name" value="LytB/IspH"/>
</dbReference>
<dbReference type="Gene3D" id="3.40.50.11270">
    <property type="match status" value="1"/>
</dbReference>
<evidence type="ECO:0000313" key="7">
    <source>
        <dbReference type="EMBL" id="SFQ62523.1"/>
    </source>
</evidence>
<reference evidence="7 8" key="1">
    <citation type="submission" date="2016-10" db="EMBL/GenBank/DDBJ databases">
        <authorList>
            <person name="de Groot N.N."/>
        </authorList>
    </citation>
    <scope>NUCLEOTIDE SEQUENCE [LARGE SCALE GENOMIC DNA]</scope>
    <source>
        <strain evidence="7 8">DSM 44637</strain>
    </source>
</reference>
<dbReference type="GO" id="GO:0016114">
    <property type="term" value="P:terpenoid biosynthetic process"/>
    <property type="evidence" value="ECO:0007669"/>
    <property type="project" value="UniProtKB-UniRule"/>
</dbReference>
<feature type="binding site" evidence="5">
    <location>
        <position position="257"/>
    </location>
    <ligand>
        <name>(2E)-4-hydroxy-3-methylbut-2-enyl diphosphate</name>
        <dbReference type="ChEBI" id="CHEBI:128753"/>
    </ligand>
</feature>
<feature type="binding site" evidence="5">
    <location>
        <position position="257"/>
    </location>
    <ligand>
        <name>isopentenyl diphosphate</name>
        <dbReference type="ChEBI" id="CHEBI:128769"/>
    </ligand>
</feature>
<feature type="binding site" evidence="5">
    <location>
        <position position="377"/>
    </location>
    <ligand>
        <name>[4Fe-4S] cluster</name>
        <dbReference type="ChEBI" id="CHEBI:49883"/>
    </ligand>
</feature>
<keyword evidence="5" id="KW-0560">Oxidoreductase</keyword>
<protein>
    <recommendedName>
        <fullName evidence="5">4-hydroxy-3-methylbut-2-enyl diphosphate reductase</fullName>
        <shortName evidence="5">HMBPP reductase</shortName>
        <ecNumber evidence="5">1.17.7.4</ecNumber>
    </recommendedName>
</protein>
<comment type="pathway">
    <text evidence="5">Isoprenoid biosynthesis; isopentenyl diphosphate biosynthesis via DXP pathway; isopentenyl diphosphate from 1-deoxy-D-xylulose 5-phosphate: step 6/6.</text>
</comment>
<proteinExistence type="inferred from homology"/>
<dbReference type="STRING" id="112413.SAMN05421854_11713"/>
<dbReference type="CDD" id="cd13944">
    <property type="entry name" value="lytB_ispH"/>
    <property type="match status" value="1"/>
</dbReference>
<dbReference type="RefSeq" id="WP_093576574.1">
    <property type="nucleotide sequence ID" value="NZ_FOWC01000017.1"/>
</dbReference>
<evidence type="ECO:0000259" key="6">
    <source>
        <dbReference type="Pfam" id="PF01048"/>
    </source>
</evidence>
<comment type="catalytic activity">
    <reaction evidence="5">
        <text>isopentenyl diphosphate + 2 oxidized [2Fe-2S]-[ferredoxin] + H2O = (2E)-4-hydroxy-3-methylbut-2-enyl diphosphate + 2 reduced [2Fe-2S]-[ferredoxin] + 2 H(+)</text>
        <dbReference type="Rhea" id="RHEA:24488"/>
        <dbReference type="Rhea" id="RHEA-COMP:10000"/>
        <dbReference type="Rhea" id="RHEA-COMP:10001"/>
        <dbReference type="ChEBI" id="CHEBI:15377"/>
        <dbReference type="ChEBI" id="CHEBI:15378"/>
        <dbReference type="ChEBI" id="CHEBI:33737"/>
        <dbReference type="ChEBI" id="CHEBI:33738"/>
        <dbReference type="ChEBI" id="CHEBI:128753"/>
        <dbReference type="ChEBI" id="CHEBI:128769"/>
        <dbReference type="EC" id="1.17.7.4"/>
    </reaction>
</comment>
<dbReference type="Pfam" id="PF01048">
    <property type="entry name" value="PNP_UDP_1"/>
    <property type="match status" value="1"/>
</dbReference>
<sequence length="489" mass="51210">MTPIVCTPLRIEQAALRGPGPRTVHTGLGPRRAVAAATRLPSGPRIVAGIGGGLSPEVRPGDMVVATEVRGPSGAVPVPSAPLLAGALRRLGLTVHLGPVVGSSHVVRERERASLASSGALAVDMESAWLAAKGEPFAVVRAIVDTVGEPLLHPSTVANGLAGLRSLRRAAPAITAWAEAVGPRTVLLASPRSFCAGVERAIEIVERALEKHGAPVYVRRQIVHNTHVVHRLQERGAVFVDEVEEVPEGATLVFAAHGVSPAVRRAAADRGLSVVDATCPLVTKVHNEVRRYTGRGETVFLIGHAEHEEVEGTVGEAPGNVVVVGDVAAARTVTVRDPSRTAYTMQTTLALDEAEEIASVLRERFPGLSAPRKDDICYATTNRQQALRAIAREVDLVLVVGSGNSSNSRRLVEVAEREGTPAVLVDGCGDVDLRRLAGAGRIGLTAGASAPPRLVSETVGALRGLGPVSVAENTLTEEEMTFTLPREVL</sequence>
<feature type="binding site" evidence="5">
    <location>
        <position position="279"/>
    </location>
    <ligand>
        <name>[4Fe-4S] cluster</name>
        <dbReference type="ChEBI" id="CHEBI:49883"/>
    </ligand>
</feature>
<feature type="binding site" evidence="5">
    <location>
        <position position="195"/>
    </location>
    <ligand>
        <name>[4Fe-4S] cluster</name>
        <dbReference type="ChEBI" id="CHEBI:49883"/>
    </ligand>
</feature>
<gene>
    <name evidence="5" type="primary">ispH</name>
    <name evidence="7" type="ORF">SAMN05421854_11713</name>
</gene>
<dbReference type="PANTHER" id="PTHR30426">
    <property type="entry name" value="4-HYDROXY-3-METHYLBUT-2-ENYL DIPHOSPHATE REDUCTASE"/>
    <property type="match status" value="1"/>
</dbReference>
<feature type="binding site" evidence="5">
    <location>
        <position position="406"/>
    </location>
    <ligand>
        <name>dimethylallyl diphosphate</name>
        <dbReference type="ChEBI" id="CHEBI:57623"/>
    </ligand>
</feature>
<comment type="pathway">
    <text evidence="5">Isoprenoid biosynthesis; dimethylallyl diphosphate biosynthesis; dimethylallyl diphosphate from (2E)-4-hydroxy-3-methylbutenyl diphosphate: step 1/1.</text>
</comment>
<dbReference type="InterPro" id="IPR000845">
    <property type="entry name" value="Nucleoside_phosphorylase_d"/>
</dbReference>
<feature type="binding site" evidence="5">
    <location>
        <position position="407"/>
    </location>
    <ligand>
        <name>(2E)-4-hydroxy-3-methylbut-2-enyl diphosphate</name>
        <dbReference type="ChEBI" id="CHEBI:128753"/>
    </ligand>
</feature>
<feature type="binding site" evidence="5">
    <location>
        <position position="307"/>
    </location>
    <ligand>
        <name>(2E)-4-hydroxy-3-methylbut-2-enyl diphosphate</name>
        <dbReference type="ChEBI" id="CHEBI:128753"/>
    </ligand>
</feature>
<keyword evidence="2 5" id="KW-0479">Metal-binding</keyword>
<dbReference type="AlphaFoldDB" id="A0A1I6A1Q5"/>
<feature type="binding site" evidence="5">
    <location>
        <position position="449"/>
    </location>
    <ligand>
        <name>isopentenyl diphosphate</name>
        <dbReference type="ChEBI" id="CHEBI:128769"/>
    </ligand>
</feature>
<evidence type="ECO:0000256" key="2">
    <source>
        <dbReference type="ARBA" id="ARBA00022723"/>
    </source>
</evidence>
<dbReference type="GO" id="GO:0019288">
    <property type="term" value="P:isopentenyl diphosphate biosynthetic process, methylerythritol 4-phosphate pathway"/>
    <property type="evidence" value="ECO:0007669"/>
    <property type="project" value="UniProtKB-UniRule"/>
</dbReference>
<feature type="binding site" evidence="5">
    <location>
        <position position="407"/>
    </location>
    <ligand>
        <name>dimethylallyl diphosphate</name>
        <dbReference type="ChEBI" id="CHEBI:57623"/>
    </ligand>
</feature>